<dbReference type="Proteomes" id="UP000594014">
    <property type="component" value="Chromosome"/>
</dbReference>
<evidence type="ECO:0000313" key="2">
    <source>
        <dbReference type="Proteomes" id="UP000594014"/>
    </source>
</evidence>
<sequence length="828" mass="96286">MLHEDMKKNYKELVEAHDFAHIGSWEMDVLKNISRWSEEAYRIYGISSKQYDGTYEGFINMIHPEDRAMVDNKITGAVSELTFDIEYRIIRPDGTIRNIRQLIIPIYNQEGKLIYLYGNIQDITGMLEFQTFLGKTEETIDRIQKRFQVLVQQSSDVFEIISPDYSILYISPAIEKITGATPEQRIGKNALEFLEGEQKQSFIRKVEHVLDFPEERSEGDLILKNLDGEDHYLTYTMSNQLSEQSIQGIVINWRDITDRIDNQKEIEFIATHDELTKLPNRVYLKRKMTQLCEECGPDQDFALIMLDIDGFRYVNDALGYQLGDQLILQVAERLKEILGEERFICRYSGDQFAIIVQNLHKSWEYEQIVKKIASLFTEAYKVDLYELDMTVSLGISMYPNDEKDPDLLINYANISLLRSKHEGKNRYKFYSSDIGIQIYKQVVLRNDLLKAIERNQFRVYYQAQVRLESNDILAAEALIRWEHPEWGMVSPNEFISLAEESGFIINLGNWMLREVCRNYRKWMEGGMAPIKVSVNYSSIQFFERNFVENILNIIAEYGLNPHFLIMEITESVFMKNPEKAILDIKRLQSVGIQVALDDFGTGFSSLSYLNSFNIDILKIDRSFIKNVMLDEASTIITRSVIDLAQELRIKLVAEGIENWDQLAYLRDLNCYSGQGFLYNKPMPLGDFEQLLVCEKCLPTELLREKEENRDKRKYLRIKLPTILEADMSIVEIPGQKFKVGKIRVEIKNIGSEGLCFTAGVRLPVNRELTLQFAIPMKDGTNVSITGFPIWVQELEENCYEYGVEFEHRPTEKVDLTMALYTLCKEMYS</sequence>
<reference evidence="1" key="1">
    <citation type="submission" date="2019-08" db="EMBL/GenBank/DDBJ databases">
        <title>Genome sequence of Clostridiales bacterium MT110.</title>
        <authorList>
            <person name="Cao J."/>
        </authorList>
    </citation>
    <scope>NUCLEOTIDE SEQUENCE</scope>
    <source>
        <strain evidence="1">MT110</strain>
    </source>
</reference>
<name>A0ACD1ABY9_9FIRM</name>
<gene>
    <name evidence="1" type="ORF">FRZ06_12200</name>
</gene>
<dbReference type="EMBL" id="CP042469">
    <property type="protein sequence ID" value="QOX64042.1"/>
    <property type="molecule type" value="Genomic_DNA"/>
</dbReference>
<protein>
    <submittedName>
        <fullName evidence="1">EAL domain-containing protein</fullName>
    </submittedName>
</protein>
<evidence type="ECO:0000313" key="1">
    <source>
        <dbReference type="EMBL" id="QOX64042.1"/>
    </source>
</evidence>
<organism evidence="1 2">
    <name type="scientific">Anoxybacterium hadale</name>
    <dbReference type="NCBI Taxonomy" id="3408580"/>
    <lineage>
        <taxon>Bacteria</taxon>
        <taxon>Bacillati</taxon>
        <taxon>Bacillota</taxon>
        <taxon>Clostridia</taxon>
        <taxon>Peptostreptococcales</taxon>
        <taxon>Anaerovoracaceae</taxon>
        <taxon>Anoxybacterium</taxon>
    </lineage>
</organism>
<keyword evidence="2" id="KW-1185">Reference proteome</keyword>
<proteinExistence type="predicted"/>
<accession>A0ACD1ABY9</accession>